<feature type="domain" description="Deoxyribonuclease NucA/NucB" evidence="1">
    <location>
        <begin position="257"/>
        <end position="337"/>
    </location>
</feature>
<dbReference type="Pfam" id="PF14040">
    <property type="entry name" value="DNase_NucA_NucB"/>
    <property type="match status" value="1"/>
</dbReference>
<dbReference type="Proteomes" id="UP000306631">
    <property type="component" value="Unassembled WGS sequence"/>
</dbReference>
<dbReference type="AlphaFoldDB" id="A0A4S2CWV1"/>
<evidence type="ECO:0000313" key="3">
    <source>
        <dbReference type="Proteomes" id="UP000306631"/>
    </source>
</evidence>
<dbReference type="OrthoDB" id="2751008at2"/>
<reference evidence="2 3" key="1">
    <citation type="submission" date="2019-04" db="EMBL/GenBank/DDBJ databases">
        <title>Microbes associate with the intestines of laboratory mice.</title>
        <authorList>
            <person name="Navarre W."/>
            <person name="Wong E."/>
            <person name="Huang K."/>
            <person name="Tropini C."/>
            <person name="Ng K."/>
            <person name="Yu B."/>
        </authorList>
    </citation>
    <scope>NUCLEOTIDE SEQUENCE [LARGE SCALE GENOMIC DNA]</scope>
    <source>
        <strain evidence="2 3">NM62_B4-13</strain>
    </source>
</reference>
<proteinExistence type="predicted"/>
<sequence>MNAREDDDCPSDAQMIASMSMAELRQYEAALENPELPFDEVCKDATDQDEADAAGSRLHYCVKRTAPYSSHNPDTGQTETATVTLYGYVSLPRNGQTWMHRVRVVFDAVQGNAMSGLVVVPELYCGSCTDKQPFAPLTLSGPGTYDFAVPLGFNTDEGKTGQDTQLVLSRFNNDQSLIQSSAPTLRCDKVARSSTSGCRFADYPAVFEVSLSDPDTDESAEHIKVAQSTLPGTIGRWHENPNARGVPLRRLRNKRVAGENRNVSGALCRARFPDGAATGLNCDEYPFAATHEGASLVPETSMSVRYILGEDNKKVGGKLGAFYCTHARLLDGEEFWVKVVD</sequence>
<protein>
    <recommendedName>
        <fullName evidence="1">Deoxyribonuclease NucA/NucB domain-containing protein</fullName>
    </recommendedName>
</protein>
<gene>
    <name evidence="2" type="ORF">E5352_12980</name>
</gene>
<dbReference type="RefSeq" id="WP_136005638.1">
    <property type="nucleotide sequence ID" value="NZ_SRYW01000010.1"/>
</dbReference>
<comment type="caution">
    <text evidence="2">The sequence shown here is derived from an EMBL/GenBank/DDBJ whole genome shotgun (WGS) entry which is preliminary data.</text>
</comment>
<dbReference type="EMBL" id="SRYW01000010">
    <property type="protein sequence ID" value="TGY33449.1"/>
    <property type="molecule type" value="Genomic_DNA"/>
</dbReference>
<organism evidence="2 3">
    <name type="scientific">Stenotrophomonas maltophilia</name>
    <name type="common">Pseudomonas maltophilia</name>
    <name type="synonym">Xanthomonas maltophilia</name>
    <dbReference type="NCBI Taxonomy" id="40324"/>
    <lineage>
        <taxon>Bacteria</taxon>
        <taxon>Pseudomonadati</taxon>
        <taxon>Pseudomonadota</taxon>
        <taxon>Gammaproteobacteria</taxon>
        <taxon>Lysobacterales</taxon>
        <taxon>Lysobacteraceae</taxon>
        <taxon>Stenotrophomonas</taxon>
        <taxon>Stenotrophomonas maltophilia group</taxon>
    </lineage>
</organism>
<accession>A0A4S2CWV1</accession>
<name>A0A4S2CWV1_STEMA</name>
<dbReference type="InterPro" id="IPR029476">
    <property type="entry name" value="DNase_NucA_NucB"/>
</dbReference>
<evidence type="ECO:0000313" key="2">
    <source>
        <dbReference type="EMBL" id="TGY33449.1"/>
    </source>
</evidence>
<evidence type="ECO:0000259" key="1">
    <source>
        <dbReference type="Pfam" id="PF14040"/>
    </source>
</evidence>